<dbReference type="EMBL" id="DXCP01000054">
    <property type="protein sequence ID" value="HIY80224.1"/>
    <property type="molecule type" value="Genomic_DNA"/>
</dbReference>
<name>A0A9D1ZBQ7_9ACTN</name>
<feature type="transmembrane region" description="Helical" evidence="7">
    <location>
        <begin position="6"/>
        <end position="26"/>
    </location>
</feature>
<comment type="similarity">
    <text evidence="2">Belongs to the LemA family.</text>
</comment>
<reference evidence="8" key="2">
    <citation type="submission" date="2021-04" db="EMBL/GenBank/DDBJ databases">
        <authorList>
            <person name="Gilroy R."/>
        </authorList>
    </citation>
    <scope>NUCLEOTIDE SEQUENCE</scope>
    <source>
        <strain evidence="8">ChiHjej10B9-743</strain>
    </source>
</reference>
<comment type="caution">
    <text evidence="8">The sequence shown here is derived from an EMBL/GenBank/DDBJ whole genome shotgun (WGS) entry which is preliminary data.</text>
</comment>
<keyword evidence="5 7" id="KW-0472">Membrane</keyword>
<dbReference type="InterPro" id="IPR007156">
    <property type="entry name" value="MamQ_LemA"/>
</dbReference>
<evidence type="ECO:0000256" key="3">
    <source>
        <dbReference type="ARBA" id="ARBA00022692"/>
    </source>
</evidence>
<dbReference type="PANTHER" id="PTHR34478:SF1">
    <property type="entry name" value="PROTEIN LEMA"/>
    <property type="match status" value="1"/>
</dbReference>
<evidence type="ECO:0000313" key="9">
    <source>
        <dbReference type="Proteomes" id="UP000824133"/>
    </source>
</evidence>
<dbReference type="Proteomes" id="UP000824133">
    <property type="component" value="Unassembled WGS sequence"/>
</dbReference>
<proteinExistence type="inferred from homology"/>
<evidence type="ECO:0000256" key="1">
    <source>
        <dbReference type="ARBA" id="ARBA00004167"/>
    </source>
</evidence>
<dbReference type="PANTHER" id="PTHR34478">
    <property type="entry name" value="PROTEIN LEMA"/>
    <property type="match status" value="1"/>
</dbReference>
<reference evidence="8" key="1">
    <citation type="journal article" date="2021" name="PeerJ">
        <title>Extensive microbial diversity within the chicken gut microbiome revealed by metagenomics and culture.</title>
        <authorList>
            <person name="Gilroy R."/>
            <person name="Ravi A."/>
            <person name="Getino M."/>
            <person name="Pursley I."/>
            <person name="Horton D.L."/>
            <person name="Alikhan N.F."/>
            <person name="Baker D."/>
            <person name="Gharbi K."/>
            <person name="Hall N."/>
            <person name="Watson M."/>
            <person name="Adriaenssens E.M."/>
            <person name="Foster-Nyarko E."/>
            <person name="Jarju S."/>
            <person name="Secka A."/>
            <person name="Antonio M."/>
            <person name="Oren A."/>
            <person name="Chaudhuri R.R."/>
            <person name="La Ragione R."/>
            <person name="Hildebrand F."/>
            <person name="Pallen M.J."/>
        </authorList>
    </citation>
    <scope>NUCLEOTIDE SEQUENCE</scope>
    <source>
        <strain evidence="8">ChiHjej10B9-743</strain>
    </source>
</reference>
<organism evidence="8 9">
    <name type="scientific">Candidatus Olsenella excrementavium</name>
    <dbReference type="NCBI Taxonomy" id="2838709"/>
    <lineage>
        <taxon>Bacteria</taxon>
        <taxon>Bacillati</taxon>
        <taxon>Actinomycetota</taxon>
        <taxon>Coriobacteriia</taxon>
        <taxon>Coriobacteriales</taxon>
        <taxon>Atopobiaceae</taxon>
        <taxon>Olsenella</taxon>
    </lineage>
</organism>
<evidence type="ECO:0000256" key="7">
    <source>
        <dbReference type="SAM" id="Phobius"/>
    </source>
</evidence>
<keyword evidence="3 7" id="KW-0812">Transmembrane</keyword>
<keyword evidence="4 7" id="KW-1133">Transmembrane helix</keyword>
<evidence type="ECO:0000256" key="2">
    <source>
        <dbReference type="ARBA" id="ARBA00008854"/>
    </source>
</evidence>
<feature type="coiled-coil region" evidence="6">
    <location>
        <begin position="120"/>
        <end position="147"/>
    </location>
</feature>
<evidence type="ECO:0000256" key="4">
    <source>
        <dbReference type="ARBA" id="ARBA00022989"/>
    </source>
</evidence>
<gene>
    <name evidence="8" type="ORF">IAA42_07310</name>
</gene>
<sequence length="189" mass="20872">MDPIVVILFVGLAVIALVMVYTRTYLNIMGADEKCRTTWKVLDAALVRRGELVASLEATMAERGEHGREMLDALSSARVAVDAAEQPADKIVASQALTQTLREIFAVAERSTALMTNPDLVALMGQIAEAEKDLEQARRAYDEEVRGYNALVTSFPGNKIGGMRYRPRMSVRARRDGNGAGRELPWTRF</sequence>
<accession>A0A9D1ZBQ7</accession>
<evidence type="ECO:0000256" key="5">
    <source>
        <dbReference type="ARBA" id="ARBA00023136"/>
    </source>
</evidence>
<dbReference type="Pfam" id="PF04011">
    <property type="entry name" value="LemA"/>
    <property type="match status" value="1"/>
</dbReference>
<keyword evidence="6" id="KW-0175">Coiled coil</keyword>
<protein>
    <submittedName>
        <fullName evidence="8">LemA family protein</fullName>
    </submittedName>
</protein>
<dbReference type="Gene3D" id="1.20.1440.20">
    <property type="entry name" value="LemA-like domain"/>
    <property type="match status" value="1"/>
</dbReference>
<dbReference type="GO" id="GO:0016020">
    <property type="term" value="C:membrane"/>
    <property type="evidence" value="ECO:0007669"/>
    <property type="project" value="UniProtKB-SubCell"/>
</dbReference>
<dbReference type="SUPFAM" id="SSF140478">
    <property type="entry name" value="LemA-like"/>
    <property type="match status" value="1"/>
</dbReference>
<evidence type="ECO:0000313" key="8">
    <source>
        <dbReference type="EMBL" id="HIY80224.1"/>
    </source>
</evidence>
<dbReference type="InterPro" id="IPR023353">
    <property type="entry name" value="LemA-like_dom_sf"/>
</dbReference>
<evidence type="ECO:0000256" key="6">
    <source>
        <dbReference type="SAM" id="Coils"/>
    </source>
</evidence>
<dbReference type="AlphaFoldDB" id="A0A9D1ZBQ7"/>
<comment type="subcellular location">
    <subcellularLocation>
        <location evidence="1">Membrane</location>
        <topology evidence="1">Single-pass membrane protein</topology>
    </subcellularLocation>
</comment>